<keyword evidence="1" id="KW-0812">Transmembrane</keyword>
<name>A0A914DFC6_9BILA</name>
<feature type="transmembrane region" description="Helical" evidence="1">
    <location>
        <begin position="115"/>
        <end position="134"/>
    </location>
</feature>
<dbReference type="PANTHER" id="PTHR36694">
    <property type="entry name" value="PASIFLORA 1, ISOFORM A-RELATED"/>
    <property type="match status" value="1"/>
</dbReference>
<feature type="transmembrane region" description="Helical" evidence="1">
    <location>
        <begin position="12"/>
        <end position="36"/>
    </location>
</feature>
<evidence type="ECO:0000313" key="2">
    <source>
        <dbReference type="Proteomes" id="UP000887540"/>
    </source>
</evidence>
<evidence type="ECO:0000313" key="3">
    <source>
        <dbReference type="WBParaSite" id="ACRNAN_scaffold2449.g24239.t1"/>
    </source>
</evidence>
<sequence>MTESNNSGWRKASIYVGIWNIAYCFIQFGILIWQVAIVNQLRDNPDDYVVPDLKTVYFQRNDFNQHDSIYEQTPWRRRVNVMIAIVWICLILSFLHLLTTIGLIYGVVKQVHGCVLPWFLTLGSSITMCTVYNILWWTTAIFNDEFLTVSVVEFILSFILSIPCLMIVVLYYYRVISVDKNREPPPPIPTTHYYDSKRSQNRESYRMIGQPPLKLTRMSHQRI</sequence>
<keyword evidence="1" id="KW-1133">Transmembrane helix</keyword>
<protein>
    <submittedName>
        <fullName evidence="3">Uncharacterized protein</fullName>
    </submittedName>
</protein>
<accession>A0A914DFC6</accession>
<feature type="transmembrane region" description="Helical" evidence="1">
    <location>
        <begin position="154"/>
        <end position="173"/>
    </location>
</feature>
<reference evidence="3" key="1">
    <citation type="submission" date="2022-11" db="UniProtKB">
        <authorList>
            <consortium name="WormBaseParasite"/>
        </authorList>
    </citation>
    <scope>IDENTIFICATION</scope>
</reference>
<feature type="transmembrane region" description="Helical" evidence="1">
    <location>
        <begin position="81"/>
        <end position="108"/>
    </location>
</feature>
<dbReference type="AlphaFoldDB" id="A0A914DFC6"/>
<evidence type="ECO:0000256" key="1">
    <source>
        <dbReference type="SAM" id="Phobius"/>
    </source>
</evidence>
<proteinExistence type="predicted"/>
<organism evidence="2 3">
    <name type="scientific">Acrobeloides nanus</name>
    <dbReference type="NCBI Taxonomy" id="290746"/>
    <lineage>
        <taxon>Eukaryota</taxon>
        <taxon>Metazoa</taxon>
        <taxon>Ecdysozoa</taxon>
        <taxon>Nematoda</taxon>
        <taxon>Chromadorea</taxon>
        <taxon>Rhabditida</taxon>
        <taxon>Tylenchina</taxon>
        <taxon>Cephalobomorpha</taxon>
        <taxon>Cephaloboidea</taxon>
        <taxon>Cephalobidae</taxon>
        <taxon>Acrobeloides</taxon>
    </lineage>
</organism>
<keyword evidence="1" id="KW-0472">Membrane</keyword>
<dbReference type="WBParaSite" id="ACRNAN_scaffold2449.g24239.t1">
    <property type="protein sequence ID" value="ACRNAN_scaffold2449.g24239.t1"/>
    <property type="gene ID" value="ACRNAN_scaffold2449.g24239"/>
</dbReference>
<dbReference type="PANTHER" id="PTHR36694:SF8">
    <property type="entry name" value="MARVEL DOMAIN-CONTAINING PROTEIN"/>
    <property type="match status" value="1"/>
</dbReference>
<keyword evidence="2" id="KW-1185">Reference proteome</keyword>
<dbReference type="Proteomes" id="UP000887540">
    <property type="component" value="Unplaced"/>
</dbReference>
<dbReference type="Gene3D" id="1.20.1070.10">
    <property type="entry name" value="Rhodopsin 7-helix transmembrane proteins"/>
    <property type="match status" value="1"/>
</dbReference>